<accession>A0A9Q8Y069</accession>
<dbReference type="GO" id="GO:0003676">
    <property type="term" value="F:nucleic acid binding"/>
    <property type="evidence" value="ECO:0007669"/>
    <property type="project" value="InterPro"/>
</dbReference>
<dbReference type="InterPro" id="IPR018982">
    <property type="entry name" value="RQC_domain"/>
</dbReference>
<evidence type="ECO:0000256" key="1">
    <source>
        <dbReference type="ARBA" id="ARBA00034617"/>
    </source>
</evidence>
<dbReference type="Pfam" id="PF09382">
    <property type="entry name" value="RQC"/>
    <property type="match status" value="1"/>
</dbReference>
<name>A0A9Q8Y069_9LACT</name>
<dbReference type="SUPFAM" id="SSF47819">
    <property type="entry name" value="HRDC-like"/>
    <property type="match status" value="1"/>
</dbReference>
<dbReference type="GO" id="GO:0043138">
    <property type="term" value="F:3'-5' DNA helicase activity"/>
    <property type="evidence" value="ECO:0007669"/>
    <property type="project" value="UniProtKB-EC"/>
</dbReference>
<feature type="domain" description="HRDC" evidence="3">
    <location>
        <begin position="114"/>
        <end position="194"/>
    </location>
</feature>
<dbReference type="GO" id="GO:0006281">
    <property type="term" value="P:DNA repair"/>
    <property type="evidence" value="ECO:0007669"/>
    <property type="project" value="InterPro"/>
</dbReference>
<comment type="catalytic activity">
    <reaction evidence="1">
        <text>Couples ATP hydrolysis with the unwinding of duplex DNA by translocating in the 3'-5' direction.</text>
        <dbReference type="EC" id="5.6.2.4"/>
    </reaction>
</comment>
<reference evidence="4" key="1">
    <citation type="journal article" date="2022" name="Front. Microbiol.">
        <title>Feed Insects as a Reservoir of Granadaene-Producing Lactococci.</title>
        <authorList>
            <person name="Neuzil-Bunesova V."/>
            <person name="Ramirez Garcia A."/>
            <person name="Modrackova N."/>
            <person name="Makovska M."/>
            <person name="Sabolova M."/>
            <person name="Sproer C."/>
            <person name="Bunk B."/>
            <person name="Blom J."/>
            <person name="Schwab C."/>
        </authorList>
    </citation>
    <scope>NUCLEOTIDE SEQUENCE</scope>
    <source>
        <strain evidence="4">I4/6O</strain>
    </source>
</reference>
<sequence>MSDLNQKAKLILEGIIEARSFQNVENLARFLHGSKSKKIIQHQLNLSASYGRLLSEDISYKETLNLIQQLIKADLIYENHFSNLTVLSVSKTGLDFLYGLKPYIKIKEGSEEKVKKDSNLMLELRNYRTFKAKELDRPPYMIFDNKVLSQLDSIRPKTKEAFLKINGIGPSKWEAFGQDILDMIIREGTYAGAGLDTGV</sequence>
<dbReference type="EC" id="5.6.2.4" evidence="2"/>
<evidence type="ECO:0000259" key="3">
    <source>
        <dbReference type="PROSITE" id="PS50967"/>
    </source>
</evidence>
<evidence type="ECO:0000313" key="5">
    <source>
        <dbReference type="Proteomes" id="UP001056730"/>
    </source>
</evidence>
<dbReference type="InterPro" id="IPR010997">
    <property type="entry name" value="HRDC-like_sf"/>
</dbReference>
<dbReference type="AlphaFoldDB" id="A0A9Q8Y069"/>
<dbReference type="InterPro" id="IPR036390">
    <property type="entry name" value="WH_DNA-bd_sf"/>
</dbReference>
<dbReference type="Gene3D" id="1.10.10.10">
    <property type="entry name" value="Winged helix-like DNA-binding domain superfamily/Winged helix DNA-binding domain"/>
    <property type="match status" value="1"/>
</dbReference>
<dbReference type="InterPro" id="IPR002121">
    <property type="entry name" value="HRDC_dom"/>
</dbReference>
<dbReference type="GO" id="GO:0000166">
    <property type="term" value="F:nucleotide binding"/>
    <property type="evidence" value="ECO:0007669"/>
    <property type="project" value="InterPro"/>
</dbReference>
<dbReference type="EMBL" id="CP086395">
    <property type="protein sequence ID" value="USJ19471.1"/>
    <property type="molecule type" value="Genomic_DNA"/>
</dbReference>
<gene>
    <name evidence="4" type="ORF">LMK00_06445</name>
</gene>
<dbReference type="Pfam" id="PF00570">
    <property type="entry name" value="HRDC"/>
    <property type="match status" value="1"/>
</dbReference>
<dbReference type="GeneID" id="89495649"/>
<evidence type="ECO:0000256" key="2">
    <source>
        <dbReference type="ARBA" id="ARBA00034808"/>
    </source>
</evidence>
<dbReference type="RefSeq" id="WP_165712743.1">
    <property type="nucleotide sequence ID" value="NZ_CP086395.1"/>
</dbReference>
<dbReference type="Gene3D" id="1.10.150.80">
    <property type="entry name" value="HRDC domain"/>
    <property type="match status" value="1"/>
</dbReference>
<dbReference type="Proteomes" id="UP001056730">
    <property type="component" value="Chromosome"/>
</dbReference>
<dbReference type="SUPFAM" id="SSF46785">
    <property type="entry name" value="Winged helix' DNA-binding domain"/>
    <property type="match status" value="1"/>
</dbReference>
<protein>
    <recommendedName>
        <fullName evidence="2">DNA 3'-5' helicase</fullName>
        <ecNumber evidence="2">5.6.2.4</ecNumber>
    </recommendedName>
</protein>
<dbReference type="PROSITE" id="PS50967">
    <property type="entry name" value="HRDC"/>
    <property type="match status" value="1"/>
</dbReference>
<dbReference type="InterPro" id="IPR036388">
    <property type="entry name" value="WH-like_DNA-bd_sf"/>
</dbReference>
<evidence type="ECO:0000313" key="4">
    <source>
        <dbReference type="EMBL" id="USJ19471.1"/>
    </source>
</evidence>
<dbReference type="KEGG" id="lfo:LMK00_06445"/>
<dbReference type="GO" id="GO:0006260">
    <property type="term" value="P:DNA replication"/>
    <property type="evidence" value="ECO:0007669"/>
    <property type="project" value="InterPro"/>
</dbReference>
<organism evidence="4 5">
    <name type="scientific">Lactococcus formosensis</name>
    <dbReference type="NCBI Taxonomy" id="1281486"/>
    <lineage>
        <taxon>Bacteria</taxon>
        <taxon>Bacillati</taxon>
        <taxon>Bacillota</taxon>
        <taxon>Bacilli</taxon>
        <taxon>Lactobacillales</taxon>
        <taxon>Streptococcaceae</taxon>
        <taxon>Lactococcus</taxon>
    </lineage>
</organism>
<proteinExistence type="predicted"/>
<dbReference type="InterPro" id="IPR044876">
    <property type="entry name" value="HRDC_dom_sf"/>
</dbReference>